<evidence type="ECO:0000313" key="3">
    <source>
        <dbReference type="Proteomes" id="UP000824063"/>
    </source>
</evidence>
<name>A0A9D2F597_9ENTE</name>
<feature type="transmembrane region" description="Helical" evidence="1">
    <location>
        <begin position="97"/>
        <end position="130"/>
    </location>
</feature>
<reference evidence="2" key="1">
    <citation type="journal article" date="2021" name="PeerJ">
        <title>Extensive microbial diversity within the chicken gut microbiome revealed by metagenomics and culture.</title>
        <authorList>
            <person name="Gilroy R."/>
            <person name="Ravi A."/>
            <person name="Getino M."/>
            <person name="Pursley I."/>
            <person name="Horton D.L."/>
            <person name="Alikhan N.F."/>
            <person name="Baker D."/>
            <person name="Gharbi K."/>
            <person name="Hall N."/>
            <person name="Watson M."/>
            <person name="Adriaenssens E.M."/>
            <person name="Foster-Nyarko E."/>
            <person name="Jarju S."/>
            <person name="Secka A."/>
            <person name="Antonio M."/>
            <person name="Oren A."/>
            <person name="Chaudhuri R.R."/>
            <person name="La Ragione R."/>
            <person name="Hildebrand F."/>
            <person name="Pallen M.J."/>
        </authorList>
    </citation>
    <scope>NUCLEOTIDE SEQUENCE</scope>
    <source>
        <strain evidence="2">CHK172-16539</strain>
    </source>
</reference>
<organism evidence="2 3">
    <name type="scientific">Candidatus Enterococcus avicola</name>
    <dbReference type="NCBI Taxonomy" id="2838561"/>
    <lineage>
        <taxon>Bacteria</taxon>
        <taxon>Bacillati</taxon>
        <taxon>Bacillota</taxon>
        <taxon>Bacilli</taxon>
        <taxon>Lactobacillales</taxon>
        <taxon>Enterococcaceae</taxon>
        <taxon>Enterococcus</taxon>
    </lineage>
</organism>
<keyword evidence="1" id="KW-0812">Transmembrane</keyword>
<accession>A0A9D2F597</accession>
<evidence type="ECO:0000256" key="1">
    <source>
        <dbReference type="SAM" id="Phobius"/>
    </source>
</evidence>
<keyword evidence="1" id="KW-1133">Transmembrane helix</keyword>
<dbReference type="InterPro" id="IPR032531">
    <property type="entry name" value="DUF4956"/>
</dbReference>
<dbReference type="Proteomes" id="UP000824063">
    <property type="component" value="Unassembled WGS sequence"/>
</dbReference>
<comment type="caution">
    <text evidence="2">The sequence shown here is derived from an EMBL/GenBank/DDBJ whole genome shotgun (WGS) entry which is preliminary data.</text>
</comment>
<feature type="transmembrane region" description="Helical" evidence="1">
    <location>
        <begin position="15"/>
        <end position="35"/>
    </location>
</feature>
<evidence type="ECO:0000313" key="2">
    <source>
        <dbReference type="EMBL" id="HIZ52326.1"/>
    </source>
</evidence>
<dbReference type="EMBL" id="DXBN01000002">
    <property type="protein sequence ID" value="HIZ52326.1"/>
    <property type="molecule type" value="Genomic_DNA"/>
</dbReference>
<reference evidence="2" key="2">
    <citation type="submission" date="2021-04" db="EMBL/GenBank/DDBJ databases">
        <authorList>
            <person name="Gilroy R."/>
        </authorList>
    </citation>
    <scope>NUCLEOTIDE SEQUENCE</scope>
    <source>
        <strain evidence="2">CHK172-16539</strain>
    </source>
</reference>
<dbReference type="AlphaFoldDB" id="A0A9D2F597"/>
<proteinExistence type="predicted"/>
<sequence>MLDNIFKMGSPKLEVIDLIICMIVATCLGILIASIHSYKNQFYTKRSIVSLIILPVLTQMLILLVNDNLGTGLAVIGAFNLVRFRSAQGHSRDMIDIFWATSVGLSIGIGFIGYAIISSLFIAFSQLLFYSLPFIKGTKYIEKKLELAISNTSNAFEDVDNIISKYVEKKELYEIELLPEEILKITYIVCLKDSVNESNLLNILKNETFKNISIKLKCQKRKENKIL</sequence>
<dbReference type="Pfam" id="PF16316">
    <property type="entry name" value="DUF4956"/>
    <property type="match status" value="1"/>
</dbReference>
<gene>
    <name evidence="2" type="ORF">IAA20_00065</name>
</gene>
<keyword evidence="1" id="KW-0472">Membrane</keyword>
<protein>
    <submittedName>
        <fullName evidence="2">DUF4956 domain-containing protein</fullName>
    </submittedName>
</protein>